<comment type="subcellular location">
    <subcellularLocation>
        <location evidence="1">Membrane</location>
        <topology evidence="1">Multi-pass membrane protein</topology>
    </subcellularLocation>
</comment>
<organism evidence="8 9">
    <name type="scientific">Urbifossiella limnaea</name>
    <dbReference type="NCBI Taxonomy" id="2528023"/>
    <lineage>
        <taxon>Bacteria</taxon>
        <taxon>Pseudomonadati</taxon>
        <taxon>Planctomycetota</taxon>
        <taxon>Planctomycetia</taxon>
        <taxon>Gemmatales</taxon>
        <taxon>Gemmataceae</taxon>
        <taxon>Urbifossiella</taxon>
    </lineage>
</organism>
<evidence type="ECO:0000256" key="3">
    <source>
        <dbReference type="ARBA" id="ARBA00022448"/>
    </source>
</evidence>
<dbReference type="RefSeq" id="WP_145239001.1">
    <property type="nucleotide sequence ID" value="NZ_CP036273.1"/>
</dbReference>
<dbReference type="OrthoDB" id="9810518at2"/>
<dbReference type="PANTHER" id="PTHR30188">
    <property type="entry name" value="ABC TRANSPORTER PERMEASE PROTEIN-RELATED"/>
    <property type="match status" value="1"/>
</dbReference>
<feature type="transmembrane region" description="Helical" evidence="7">
    <location>
        <begin position="159"/>
        <end position="189"/>
    </location>
</feature>
<dbReference type="NCBIfam" id="TIGR00056">
    <property type="entry name" value="MlaE family lipid ABC transporter permease subunit"/>
    <property type="match status" value="1"/>
</dbReference>
<evidence type="ECO:0000256" key="4">
    <source>
        <dbReference type="ARBA" id="ARBA00022692"/>
    </source>
</evidence>
<dbReference type="KEGG" id="uli:ETAA1_27730"/>
<sequence>MTVETPPAPPKPPDADVLPIGGPIATALVGLGDWTLFSTRAISGMFRRSFSGREWLRVAVDIGLNSLSVVIITGLFIGMVLAVQTYNQFHTVGLETSLGAVIHLSVVRELGPVLSSVMLAGRVGGAMAAELATMRVSEQLDALACLGVDPVKHLVAPRFLASLLMIPMLTVFADVAGLVGCTIICLHVYGIDTHHYWEHSRNYVGVWDVFVGVAKAFVLGGVMALIACHRGFHSKPGAAGVGRAATQAFVFSFVSIIVLDFVLSMFANSVHDMIWPDAKSKVI</sequence>
<comment type="similarity">
    <text evidence="2 7">Belongs to the MlaE permease family.</text>
</comment>
<dbReference type="Proteomes" id="UP000319576">
    <property type="component" value="Chromosome"/>
</dbReference>
<evidence type="ECO:0000256" key="1">
    <source>
        <dbReference type="ARBA" id="ARBA00004141"/>
    </source>
</evidence>
<dbReference type="InterPro" id="IPR030802">
    <property type="entry name" value="Permease_MalE"/>
</dbReference>
<evidence type="ECO:0000313" key="8">
    <source>
        <dbReference type="EMBL" id="QDU20812.1"/>
    </source>
</evidence>
<dbReference type="InterPro" id="IPR003453">
    <property type="entry name" value="ABC_MlaE_roteobac"/>
</dbReference>
<evidence type="ECO:0000256" key="2">
    <source>
        <dbReference type="ARBA" id="ARBA00007556"/>
    </source>
</evidence>
<proteinExistence type="inferred from homology"/>
<gene>
    <name evidence="8" type="primary">mlaE_2</name>
    <name evidence="8" type="ORF">ETAA1_27730</name>
</gene>
<dbReference type="Pfam" id="PF02405">
    <property type="entry name" value="MlaE"/>
    <property type="match status" value="1"/>
</dbReference>
<feature type="transmembrane region" description="Helical" evidence="7">
    <location>
        <begin position="248"/>
        <end position="267"/>
    </location>
</feature>
<keyword evidence="3" id="KW-0813">Transport</keyword>
<dbReference type="EMBL" id="CP036273">
    <property type="protein sequence ID" value="QDU20812.1"/>
    <property type="molecule type" value="Genomic_DNA"/>
</dbReference>
<feature type="transmembrane region" description="Helical" evidence="7">
    <location>
        <begin position="20"/>
        <end position="37"/>
    </location>
</feature>
<dbReference type="GO" id="GO:0043190">
    <property type="term" value="C:ATP-binding cassette (ABC) transporter complex"/>
    <property type="evidence" value="ECO:0007669"/>
    <property type="project" value="InterPro"/>
</dbReference>
<evidence type="ECO:0000256" key="6">
    <source>
        <dbReference type="ARBA" id="ARBA00023136"/>
    </source>
</evidence>
<dbReference type="GO" id="GO:0005548">
    <property type="term" value="F:phospholipid transporter activity"/>
    <property type="evidence" value="ECO:0007669"/>
    <property type="project" value="TreeGrafter"/>
</dbReference>
<keyword evidence="6 7" id="KW-0472">Membrane</keyword>
<name>A0A517XTI6_9BACT</name>
<feature type="transmembrane region" description="Helical" evidence="7">
    <location>
        <begin position="209"/>
        <end position="228"/>
    </location>
</feature>
<keyword evidence="4 7" id="KW-0812">Transmembrane</keyword>
<evidence type="ECO:0000256" key="7">
    <source>
        <dbReference type="RuleBase" id="RU362044"/>
    </source>
</evidence>
<keyword evidence="5 7" id="KW-1133">Transmembrane helix</keyword>
<keyword evidence="9" id="KW-1185">Reference proteome</keyword>
<dbReference type="PANTHER" id="PTHR30188:SF4">
    <property type="entry name" value="PROTEIN TRIGALACTOSYLDIACYLGLYCEROL 1, CHLOROPLASTIC"/>
    <property type="match status" value="1"/>
</dbReference>
<evidence type="ECO:0000256" key="5">
    <source>
        <dbReference type="ARBA" id="ARBA00022989"/>
    </source>
</evidence>
<feature type="transmembrane region" description="Helical" evidence="7">
    <location>
        <begin position="58"/>
        <end position="83"/>
    </location>
</feature>
<reference evidence="8 9" key="1">
    <citation type="submission" date="2019-02" db="EMBL/GenBank/DDBJ databases">
        <title>Deep-cultivation of Planctomycetes and their phenomic and genomic characterization uncovers novel biology.</title>
        <authorList>
            <person name="Wiegand S."/>
            <person name="Jogler M."/>
            <person name="Boedeker C."/>
            <person name="Pinto D."/>
            <person name="Vollmers J."/>
            <person name="Rivas-Marin E."/>
            <person name="Kohn T."/>
            <person name="Peeters S.H."/>
            <person name="Heuer A."/>
            <person name="Rast P."/>
            <person name="Oberbeckmann S."/>
            <person name="Bunk B."/>
            <person name="Jeske O."/>
            <person name="Meyerdierks A."/>
            <person name="Storesund J.E."/>
            <person name="Kallscheuer N."/>
            <person name="Luecker S."/>
            <person name="Lage O.M."/>
            <person name="Pohl T."/>
            <person name="Merkel B.J."/>
            <person name="Hornburger P."/>
            <person name="Mueller R.-W."/>
            <person name="Bruemmer F."/>
            <person name="Labrenz M."/>
            <person name="Spormann A.M."/>
            <person name="Op den Camp H."/>
            <person name="Overmann J."/>
            <person name="Amann R."/>
            <person name="Jetten M.S.M."/>
            <person name="Mascher T."/>
            <person name="Medema M.H."/>
            <person name="Devos D.P."/>
            <person name="Kaster A.-K."/>
            <person name="Ovreas L."/>
            <person name="Rohde M."/>
            <person name="Galperin M.Y."/>
            <person name="Jogler C."/>
        </authorList>
    </citation>
    <scope>NUCLEOTIDE SEQUENCE [LARGE SCALE GENOMIC DNA]</scope>
    <source>
        <strain evidence="8 9">ETA_A1</strain>
    </source>
</reference>
<protein>
    <submittedName>
        <fullName evidence="8">ABC transport permease subunit MlaE</fullName>
    </submittedName>
</protein>
<accession>A0A517XTI6</accession>
<dbReference type="AlphaFoldDB" id="A0A517XTI6"/>
<evidence type="ECO:0000313" key="9">
    <source>
        <dbReference type="Proteomes" id="UP000319576"/>
    </source>
</evidence>